<dbReference type="InterPro" id="IPR039643">
    <property type="entry name" value="DhaM"/>
</dbReference>
<accession>A0A0A5G6C9</accession>
<dbReference type="STRING" id="1385512.N784_15135"/>
<dbReference type="GO" id="GO:0047324">
    <property type="term" value="F:phosphoenolpyruvate-glycerone phosphotransferase activity"/>
    <property type="evidence" value="ECO:0007669"/>
    <property type="project" value="UniProtKB-EC"/>
</dbReference>
<protein>
    <recommendedName>
        <fullName evidence="3">phosphoenolpyruvate--glycerone phosphotransferase</fullName>
        <ecNumber evidence="3">2.7.1.121</ecNumber>
    </recommendedName>
</protein>
<dbReference type="PROSITE" id="PS51096">
    <property type="entry name" value="PTS_EIIA_TYPE_4"/>
    <property type="match status" value="1"/>
</dbReference>
<dbReference type="InterPro" id="IPR036662">
    <property type="entry name" value="PTS_EIIA_man-typ_sf"/>
</dbReference>
<dbReference type="GO" id="GO:0016020">
    <property type="term" value="C:membrane"/>
    <property type="evidence" value="ECO:0007669"/>
    <property type="project" value="InterPro"/>
</dbReference>
<dbReference type="SUPFAM" id="SSF53062">
    <property type="entry name" value="PTS system fructose IIA component-like"/>
    <property type="match status" value="1"/>
</dbReference>
<dbReference type="OrthoDB" id="7065393at2"/>
<evidence type="ECO:0000256" key="4">
    <source>
        <dbReference type="ARBA" id="ARBA00022679"/>
    </source>
</evidence>
<keyword evidence="7" id="KW-0418">Kinase</keyword>
<dbReference type="RefSeq" id="WP_036833365.1">
    <property type="nucleotide sequence ID" value="NZ_AVPG01000006.1"/>
</dbReference>
<dbReference type="EMBL" id="AVPG01000006">
    <property type="protein sequence ID" value="KGX87579.1"/>
    <property type="molecule type" value="Genomic_DNA"/>
</dbReference>
<evidence type="ECO:0000256" key="2">
    <source>
        <dbReference type="ARBA" id="ARBA00002788"/>
    </source>
</evidence>
<dbReference type="Pfam" id="PF03610">
    <property type="entry name" value="EIIA-man"/>
    <property type="match status" value="1"/>
</dbReference>
<gene>
    <name evidence="7" type="ORF">N784_15135</name>
</gene>
<comment type="catalytic activity">
    <reaction evidence="1">
        <text>dihydroxyacetone + phosphoenolpyruvate = dihydroxyacetone phosphate + pyruvate</text>
        <dbReference type="Rhea" id="RHEA:18381"/>
        <dbReference type="ChEBI" id="CHEBI:15361"/>
        <dbReference type="ChEBI" id="CHEBI:16016"/>
        <dbReference type="ChEBI" id="CHEBI:57642"/>
        <dbReference type="ChEBI" id="CHEBI:58702"/>
        <dbReference type="EC" id="2.7.1.121"/>
    </reaction>
</comment>
<keyword evidence="8" id="KW-1185">Reference proteome</keyword>
<evidence type="ECO:0000256" key="1">
    <source>
        <dbReference type="ARBA" id="ARBA00001113"/>
    </source>
</evidence>
<name>A0A0A5G6C9_9BACI</name>
<dbReference type="PANTHER" id="PTHR38594">
    <property type="entry name" value="PEP-DEPENDENT DIHYDROXYACETONE KINASE, PHOSPHORYL DONOR SUBUNIT DHAM"/>
    <property type="match status" value="1"/>
</dbReference>
<comment type="subunit">
    <text evidence="5">Homodimer. The dihydroxyacetone kinase complex is composed of a homodimer of DhaM, a homodimer of DhaK and the subunit DhaL.</text>
</comment>
<organism evidence="7 8">
    <name type="scientific">Pontibacillus litoralis JSM 072002</name>
    <dbReference type="NCBI Taxonomy" id="1385512"/>
    <lineage>
        <taxon>Bacteria</taxon>
        <taxon>Bacillati</taxon>
        <taxon>Bacillota</taxon>
        <taxon>Bacilli</taxon>
        <taxon>Bacillales</taxon>
        <taxon>Bacillaceae</taxon>
        <taxon>Pontibacillus</taxon>
    </lineage>
</organism>
<dbReference type="Gene3D" id="3.40.50.510">
    <property type="entry name" value="Phosphotransferase system, mannose-type IIA component"/>
    <property type="match status" value="1"/>
</dbReference>
<dbReference type="InterPro" id="IPR012844">
    <property type="entry name" value="DhaM_N"/>
</dbReference>
<dbReference type="InterPro" id="IPR004701">
    <property type="entry name" value="PTS_EIIA_man-typ"/>
</dbReference>
<dbReference type="NCBIfam" id="TIGR02364">
    <property type="entry name" value="dha_pts"/>
    <property type="match status" value="1"/>
</dbReference>
<evidence type="ECO:0000313" key="7">
    <source>
        <dbReference type="EMBL" id="KGX87579.1"/>
    </source>
</evidence>
<dbReference type="PANTHER" id="PTHR38594:SF1">
    <property type="entry name" value="PEP-DEPENDENT DIHYDROXYACETONE KINASE, PHOSPHORYL DONOR SUBUNIT DHAM"/>
    <property type="match status" value="1"/>
</dbReference>
<dbReference type="GO" id="GO:0009401">
    <property type="term" value="P:phosphoenolpyruvate-dependent sugar phosphotransferase system"/>
    <property type="evidence" value="ECO:0007669"/>
    <property type="project" value="InterPro"/>
</dbReference>
<evidence type="ECO:0000259" key="6">
    <source>
        <dbReference type="PROSITE" id="PS51096"/>
    </source>
</evidence>
<evidence type="ECO:0000313" key="8">
    <source>
        <dbReference type="Proteomes" id="UP000030401"/>
    </source>
</evidence>
<dbReference type="EC" id="2.7.1.121" evidence="3"/>
<comment type="caution">
    <text evidence="7">The sequence shown here is derived from an EMBL/GenBank/DDBJ whole genome shotgun (WGS) entry which is preliminary data.</text>
</comment>
<proteinExistence type="predicted"/>
<evidence type="ECO:0000256" key="5">
    <source>
        <dbReference type="ARBA" id="ARBA00046577"/>
    </source>
</evidence>
<sequence length="123" mass="12984">MSKVGIVLISHSAKVVEGIKEIIRQVVKDVPIETAGGTDENEIGTSMEKIQTAITNANQGVGTLVFYDIGSAKMNAEIAIEMAETDQVTLIEAPILEGAYVGAVEASMDKSLNEICAAVEKAF</sequence>
<reference evidence="7 8" key="1">
    <citation type="submission" date="2013-08" db="EMBL/GenBank/DDBJ databases">
        <authorList>
            <person name="Huang J."/>
            <person name="Wang G."/>
        </authorList>
    </citation>
    <scope>NUCLEOTIDE SEQUENCE [LARGE SCALE GENOMIC DNA]</scope>
    <source>
        <strain evidence="7 8">JSM 072002</strain>
    </source>
</reference>
<evidence type="ECO:0000256" key="3">
    <source>
        <dbReference type="ARBA" id="ARBA00012095"/>
    </source>
</evidence>
<keyword evidence="4" id="KW-0808">Transferase</keyword>
<dbReference type="AlphaFoldDB" id="A0A0A5G6C9"/>
<dbReference type="eggNOG" id="COG3412">
    <property type="taxonomic scope" value="Bacteria"/>
</dbReference>
<comment type="function">
    <text evidence="2">Component of the dihydroxyacetone kinase complex, which is responsible for the phosphoenolpyruvate (PEP)-dependent phosphorylation of dihydroxyacetone. DhaM serves as the phosphoryl donor. Is phosphorylated by phosphoenolpyruvate in an EI- and HPr-dependent reaction, and a phosphorelay system on histidine residues finally leads to phosphoryl transfer to DhaL and dihydroxyacetone.</text>
</comment>
<dbReference type="GO" id="GO:0019563">
    <property type="term" value="P:glycerol catabolic process"/>
    <property type="evidence" value="ECO:0007669"/>
    <property type="project" value="InterPro"/>
</dbReference>
<dbReference type="Proteomes" id="UP000030401">
    <property type="component" value="Unassembled WGS sequence"/>
</dbReference>
<feature type="domain" description="PTS EIIA type-4" evidence="6">
    <location>
        <begin position="3"/>
        <end position="123"/>
    </location>
</feature>